<gene>
    <name evidence="1" type="ORF">LITE_LOCUS19801</name>
</gene>
<proteinExistence type="predicted"/>
<accession>A0AAV0KPK5</accession>
<reference evidence="1" key="1">
    <citation type="submission" date="2022-08" db="EMBL/GenBank/DDBJ databases">
        <authorList>
            <person name="Gutierrez-Valencia J."/>
        </authorList>
    </citation>
    <scope>NUCLEOTIDE SEQUENCE</scope>
</reference>
<dbReference type="EMBL" id="CAMGYJ010000005">
    <property type="protein sequence ID" value="CAI0424103.1"/>
    <property type="molecule type" value="Genomic_DNA"/>
</dbReference>
<name>A0AAV0KPK5_9ROSI</name>
<keyword evidence="2" id="KW-1185">Reference proteome</keyword>
<protein>
    <submittedName>
        <fullName evidence="1">Uncharacterized protein</fullName>
    </submittedName>
</protein>
<evidence type="ECO:0000313" key="2">
    <source>
        <dbReference type="Proteomes" id="UP001154282"/>
    </source>
</evidence>
<dbReference type="AlphaFoldDB" id="A0AAV0KPK5"/>
<dbReference type="Proteomes" id="UP001154282">
    <property type="component" value="Unassembled WGS sequence"/>
</dbReference>
<sequence length="35" mass="3851">MGGVESHEEGDLRNLISRFFGGDSGVEFSDKSYID</sequence>
<organism evidence="1 2">
    <name type="scientific">Linum tenue</name>
    <dbReference type="NCBI Taxonomy" id="586396"/>
    <lineage>
        <taxon>Eukaryota</taxon>
        <taxon>Viridiplantae</taxon>
        <taxon>Streptophyta</taxon>
        <taxon>Embryophyta</taxon>
        <taxon>Tracheophyta</taxon>
        <taxon>Spermatophyta</taxon>
        <taxon>Magnoliopsida</taxon>
        <taxon>eudicotyledons</taxon>
        <taxon>Gunneridae</taxon>
        <taxon>Pentapetalae</taxon>
        <taxon>rosids</taxon>
        <taxon>fabids</taxon>
        <taxon>Malpighiales</taxon>
        <taxon>Linaceae</taxon>
        <taxon>Linum</taxon>
    </lineage>
</organism>
<evidence type="ECO:0000313" key="1">
    <source>
        <dbReference type="EMBL" id="CAI0424103.1"/>
    </source>
</evidence>
<comment type="caution">
    <text evidence="1">The sequence shown here is derived from an EMBL/GenBank/DDBJ whole genome shotgun (WGS) entry which is preliminary data.</text>
</comment>